<sequence length="52" mass="6217">EILYILNSKLYPTKNQTLFKDFNKMSSFQQTNLVTSYGIMIKNYIDSKKYDK</sequence>
<evidence type="ECO:0000313" key="1">
    <source>
        <dbReference type="EMBL" id="GAH91240.1"/>
    </source>
</evidence>
<protein>
    <submittedName>
        <fullName evidence="1">Uncharacterized protein</fullName>
    </submittedName>
</protein>
<feature type="non-terminal residue" evidence="1">
    <location>
        <position position="52"/>
    </location>
</feature>
<dbReference type="EMBL" id="BARU01049191">
    <property type="protein sequence ID" value="GAH91240.1"/>
    <property type="molecule type" value="Genomic_DNA"/>
</dbReference>
<accession>X1KC67</accession>
<name>X1KC67_9ZZZZ</name>
<organism evidence="1">
    <name type="scientific">marine sediment metagenome</name>
    <dbReference type="NCBI Taxonomy" id="412755"/>
    <lineage>
        <taxon>unclassified sequences</taxon>
        <taxon>metagenomes</taxon>
        <taxon>ecological metagenomes</taxon>
    </lineage>
</organism>
<proteinExistence type="predicted"/>
<reference evidence="1" key="1">
    <citation type="journal article" date="2014" name="Front. Microbiol.">
        <title>High frequency of phylogenetically diverse reductive dehalogenase-homologous genes in deep subseafloor sedimentary metagenomes.</title>
        <authorList>
            <person name="Kawai M."/>
            <person name="Futagami T."/>
            <person name="Toyoda A."/>
            <person name="Takaki Y."/>
            <person name="Nishi S."/>
            <person name="Hori S."/>
            <person name="Arai W."/>
            <person name="Tsubouchi T."/>
            <person name="Morono Y."/>
            <person name="Uchiyama I."/>
            <person name="Ito T."/>
            <person name="Fujiyama A."/>
            <person name="Inagaki F."/>
            <person name="Takami H."/>
        </authorList>
    </citation>
    <scope>NUCLEOTIDE SEQUENCE</scope>
    <source>
        <strain evidence="1">Expedition CK06-06</strain>
    </source>
</reference>
<comment type="caution">
    <text evidence="1">The sequence shown here is derived from an EMBL/GenBank/DDBJ whole genome shotgun (WGS) entry which is preliminary data.</text>
</comment>
<feature type="non-terminal residue" evidence="1">
    <location>
        <position position="1"/>
    </location>
</feature>
<dbReference type="AlphaFoldDB" id="X1KC67"/>
<gene>
    <name evidence="1" type="ORF">S03H2_72593</name>
</gene>